<evidence type="ECO:0000313" key="9">
    <source>
        <dbReference type="EMBL" id="KCV71608.1"/>
    </source>
</evidence>
<feature type="region of interest" description="Disordered" evidence="7">
    <location>
        <begin position="478"/>
        <end position="539"/>
    </location>
</feature>
<keyword evidence="3" id="KW-0963">Cytoplasm</keyword>
<dbReference type="RefSeq" id="XP_009493186.1">
    <property type="nucleotide sequence ID" value="XM_009494911.1"/>
</dbReference>
<organism evidence="9">
    <name type="scientific">Fonticula alba</name>
    <name type="common">Slime mold</name>
    <dbReference type="NCBI Taxonomy" id="691883"/>
    <lineage>
        <taxon>Eukaryota</taxon>
        <taxon>Rotosphaerida</taxon>
        <taxon>Fonticulaceae</taxon>
        <taxon>Fonticula</taxon>
    </lineage>
</organism>
<dbReference type="AlphaFoldDB" id="A0A058ZCE9"/>
<dbReference type="GO" id="GO:0003743">
    <property type="term" value="F:translation initiation factor activity"/>
    <property type="evidence" value="ECO:0007669"/>
    <property type="project" value="TreeGrafter"/>
</dbReference>
<dbReference type="Proteomes" id="UP000030693">
    <property type="component" value="Unassembled WGS sequence"/>
</dbReference>
<comment type="subcellular location">
    <subcellularLocation>
        <location evidence="1">Cytoplasm</location>
        <location evidence="1">Cytosol</location>
    </subcellularLocation>
</comment>
<dbReference type="PROSITE" id="PS51363">
    <property type="entry name" value="W2"/>
    <property type="match status" value="1"/>
</dbReference>
<dbReference type="PANTHER" id="PTHR45887:SF1">
    <property type="entry name" value="TRANSLATION INITIATION FACTOR EIF-2B SUBUNIT EPSILON"/>
    <property type="match status" value="1"/>
</dbReference>
<feature type="compositionally biased region" description="Acidic residues" evidence="7">
    <location>
        <begin position="599"/>
        <end position="610"/>
    </location>
</feature>
<keyword evidence="10" id="KW-1185">Reference proteome</keyword>
<dbReference type="OrthoDB" id="424572at2759"/>
<dbReference type="STRING" id="691883.A0A058ZCE9"/>
<dbReference type="GO" id="GO:0005085">
    <property type="term" value="F:guanyl-nucleotide exchange factor activity"/>
    <property type="evidence" value="ECO:0007669"/>
    <property type="project" value="InterPro"/>
</dbReference>
<gene>
    <name evidence="9" type="ORF">H696_01026</name>
</gene>
<evidence type="ECO:0000259" key="8">
    <source>
        <dbReference type="PROSITE" id="PS51363"/>
    </source>
</evidence>
<dbReference type="InterPro" id="IPR003307">
    <property type="entry name" value="W2_domain"/>
</dbReference>
<evidence type="ECO:0000313" key="10">
    <source>
        <dbReference type="Proteomes" id="UP000030693"/>
    </source>
</evidence>
<dbReference type="InterPro" id="IPR016024">
    <property type="entry name" value="ARM-type_fold"/>
</dbReference>
<dbReference type="GO" id="GO:0005851">
    <property type="term" value="C:eukaryotic translation initiation factor 2B complex"/>
    <property type="evidence" value="ECO:0007669"/>
    <property type="project" value="TreeGrafter"/>
</dbReference>
<feature type="compositionally biased region" description="Acidic residues" evidence="7">
    <location>
        <begin position="518"/>
        <end position="528"/>
    </location>
</feature>
<reference evidence="9" key="1">
    <citation type="submission" date="2013-04" db="EMBL/GenBank/DDBJ databases">
        <title>The Genome Sequence of Fonticula alba ATCC 38817.</title>
        <authorList>
            <consortium name="The Broad Institute Genomics Platform"/>
            <person name="Russ C."/>
            <person name="Cuomo C."/>
            <person name="Burger G."/>
            <person name="Gray M.W."/>
            <person name="Holland P.W.H."/>
            <person name="King N."/>
            <person name="Lang F.B.F."/>
            <person name="Roger A.J."/>
            <person name="Ruiz-Trillo I."/>
            <person name="Brown M."/>
            <person name="Walker B."/>
            <person name="Young S."/>
            <person name="Zeng Q."/>
            <person name="Gargeya S."/>
            <person name="Fitzgerald M."/>
            <person name="Haas B."/>
            <person name="Abouelleil A."/>
            <person name="Allen A.W."/>
            <person name="Alvarado L."/>
            <person name="Arachchi H.M."/>
            <person name="Berlin A.M."/>
            <person name="Chapman S.B."/>
            <person name="Gainer-Dewar J."/>
            <person name="Goldberg J."/>
            <person name="Griggs A."/>
            <person name="Gujja S."/>
            <person name="Hansen M."/>
            <person name="Howarth C."/>
            <person name="Imamovic A."/>
            <person name="Ireland A."/>
            <person name="Larimer J."/>
            <person name="McCowan C."/>
            <person name="Murphy C."/>
            <person name="Pearson M."/>
            <person name="Poon T.W."/>
            <person name="Priest M."/>
            <person name="Roberts A."/>
            <person name="Saif S."/>
            <person name="Shea T."/>
            <person name="Sisk P."/>
            <person name="Sykes S."/>
            <person name="Wortman J."/>
            <person name="Nusbaum C."/>
            <person name="Birren B."/>
        </authorList>
    </citation>
    <scope>NUCLEOTIDE SEQUENCE [LARGE SCALE GENOMIC DNA]</scope>
    <source>
        <strain evidence="9">ATCC 38817</strain>
    </source>
</reference>
<dbReference type="eggNOG" id="KOG1461">
    <property type="taxonomic scope" value="Eukaryota"/>
</dbReference>
<evidence type="ECO:0000256" key="6">
    <source>
        <dbReference type="ARBA" id="ARBA00046432"/>
    </source>
</evidence>
<name>A0A058ZCE9_FONAL</name>
<dbReference type="GO" id="GO:0016740">
    <property type="term" value="F:transferase activity"/>
    <property type="evidence" value="ECO:0007669"/>
    <property type="project" value="InterPro"/>
</dbReference>
<dbReference type="PANTHER" id="PTHR45887">
    <property type="entry name" value="TRANSLATION INITIATION FACTOR EIF-2B SUBUNIT EPSILON"/>
    <property type="match status" value="1"/>
</dbReference>
<dbReference type="GeneID" id="20525751"/>
<dbReference type="GO" id="GO:0031369">
    <property type="term" value="F:translation initiation factor binding"/>
    <property type="evidence" value="ECO:0007669"/>
    <property type="project" value="InterPro"/>
</dbReference>
<dbReference type="InterPro" id="IPR029044">
    <property type="entry name" value="Nucleotide-diphossugar_trans"/>
</dbReference>
<dbReference type="Gene3D" id="1.25.40.180">
    <property type="match status" value="1"/>
</dbReference>
<sequence length="873" mass="94857">MSMSSSYFGSSFGGKITAVDPDSVIQAVVLADVDQAYWAPLLRGEGYAAGDDGLSPALLPLANVPIIEYTLESLAMAGVQEVFLVCSMHVSQIRKYLKSSRWDETTSLMRIRVVTIPQRCSVGDALRELDSKSLFTKDIILLSSLVVFNINVAEVLQQHRERRRTNRNAVMTSVFRKVGVNHRTRPIGDEYVVFLNSDTSEILAMDSQDSPGKKYASLSLEKLGQCQAFEARNDLIDTRIDIISLEVLALATENFDYRDLRRDLVRGVLTSDILTMNIFAHVVAGSSYAAPIRFLRSYDAVSRDVIGRWTFPLVPDTNFSARTHYICNHRLVYREQGILPSHDCLSTTHDKNKPASSLSLEVSLPSGSPLHPDLAYSSELVKNVVIGRGVRVGSATRVADSVLGEGSQIGDNTSITGSYLLGRVLIGDGVHVVDSILGPGVVIRDGAVIEANCVLGSGVIVDSGVTLKTGTRLLGYSHGDDAAGSPPCSDDDDSQSDDGSGDERYTPLRGGSSASDASDAEAADDEFNNFDPTDAPTTISGHQAAMTATHARKEAISTGSLVVRVPAPAGSVADVGPCGRGFTIPRHLLPDELSFGQSDDSDSDLSDDEGSVAGVEDSVSAAPAFEPWQQPLTGSATIPPPDDPEVCRHLYATSEEDDDDDDDDFDDHLDEHEVFIREGVQTMLRAIGSNFSCDNILLEINGLKYAYNKTITQCLIPVVRAILQHVAGTADLQKYYLGDQITDEEVEELSAEQLVTLAQNEAARFRKDWEKSVLAWGDVMSKFIGSTPQEIVGAMDTLLFELLRAFASPRLAVPFFYYLYDNDLVSDDHLIGWHAHRLRRSGSDCPEAISRSLESLKALVDQLGDDSDDEDSD</sequence>
<evidence type="ECO:0000256" key="7">
    <source>
        <dbReference type="SAM" id="MobiDB-lite"/>
    </source>
</evidence>
<dbReference type="PROSITE" id="PS00101">
    <property type="entry name" value="HEXAPEP_TRANSFERASES"/>
    <property type="match status" value="1"/>
</dbReference>
<evidence type="ECO:0000256" key="4">
    <source>
        <dbReference type="ARBA" id="ARBA00044144"/>
    </source>
</evidence>
<dbReference type="EMBL" id="KB932202">
    <property type="protein sequence ID" value="KCV71608.1"/>
    <property type="molecule type" value="Genomic_DNA"/>
</dbReference>
<dbReference type="SUPFAM" id="SSF53448">
    <property type="entry name" value="Nucleotide-diphospho-sugar transferases"/>
    <property type="match status" value="1"/>
</dbReference>
<comment type="subunit">
    <text evidence="6">Component of the translation initiation factor 2B (eIF2B) complex which is a heterodecamer of two sets of five different subunits: alpha, beta, gamma, delta and epsilon. Subunits alpha, beta and delta comprise a regulatory subcomplex and subunits epsilon and gamma comprise a catalytic subcomplex. Within the complex, the hexameric regulatory complex resides at the center, with the two heterodimeric catalytic subcomplexes bound on opposite sides.</text>
</comment>
<feature type="region of interest" description="Disordered" evidence="7">
    <location>
        <begin position="593"/>
        <end position="616"/>
    </location>
</feature>
<protein>
    <recommendedName>
        <fullName evidence="4">Translation initiation factor eIF2B subunit epsilon</fullName>
    </recommendedName>
    <alternativeName>
        <fullName evidence="5">eIF2B GDP-GTP exchange factor subunit epsilon</fullName>
    </alternativeName>
</protein>
<comment type="similarity">
    <text evidence="2">Belongs to the eIF-2B gamma/epsilon subunits family.</text>
</comment>
<evidence type="ECO:0000256" key="3">
    <source>
        <dbReference type="ARBA" id="ARBA00022490"/>
    </source>
</evidence>
<dbReference type="InterPro" id="IPR051956">
    <property type="entry name" value="eIF2B_epsilon"/>
</dbReference>
<dbReference type="Gene3D" id="2.160.10.10">
    <property type="entry name" value="Hexapeptide repeat proteins"/>
    <property type="match status" value="2"/>
</dbReference>
<evidence type="ECO:0000256" key="2">
    <source>
        <dbReference type="ARBA" id="ARBA00007878"/>
    </source>
</evidence>
<feature type="compositionally biased region" description="Acidic residues" evidence="7">
    <location>
        <begin position="489"/>
        <end position="500"/>
    </location>
</feature>
<feature type="domain" description="W2" evidence="8">
    <location>
        <begin position="666"/>
        <end position="873"/>
    </location>
</feature>
<proteinExistence type="inferred from homology"/>
<evidence type="ECO:0000256" key="1">
    <source>
        <dbReference type="ARBA" id="ARBA00004514"/>
    </source>
</evidence>
<dbReference type="SUPFAM" id="SSF48371">
    <property type="entry name" value="ARM repeat"/>
    <property type="match status" value="1"/>
</dbReference>
<accession>A0A058ZCE9</accession>
<dbReference type="InterPro" id="IPR056764">
    <property type="entry name" value="LbH_EIF2B3/5"/>
</dbReference>
<evidence type="ECO:0000256" key="5">
    <source>
        <dbReference type="ARBA" id="ARBA00044345"/>
    </source>
</evidence>
<dbReference type="Pfam" id="PF25084">
    <property type="entry name" value="LbH_EIF2B"/>
    <property type="match status" value="1"/>
</dbReference>
<dbReference type="InterPro" id="IPR044123">
    <property type="entry name" value="W2_eIF2B_epsilon"/>
</dbReference>
<dbReference type="InterPro" id="IPR018357">
    <property type="entry name" value="Hexapep_transf_CS"/>
</dbReference>
<dbReference type="Gene3D" id="3.90.550.10">
    <property type="entry name" value="Spore Coat Polysaccharide Biosynthesis Protein SpsA, Chain A"/>
    <property type="match status" value="1"/>
</dbReference>
<dbReference type="CDD" id="cd11558">
    <property type="entry name" value="W2_eIF2B_epsilon"/>
    <property type="match status" value="1"/>
</dbReference>